<keyword evidence="3" id="KW-1185">Reference proteome</keyword>
<feature type="compositionally biased region" description="Basic and acidic residues" evidence="1">
    <location>
        <begin position="1"/>
        <end position="11"/>
    </location>
</feature>
<comment type="caution">
    <text evidence="2">The sequence shown here is derived from an EMBL/GenBank/DDBJ whole genome shotgun (WGS) entry which is preliminary data.</text>
</comment>
<name>A0A8X6NT03_NEPPI</name>
<evidence type="ECO:0000256" key="1">
    <source>
        <dbReference type="SAM" id="MobiDB-lite"/>
    </source>
</evidence>
<proteinExistence type="predicted"/>
<evidence type="ECO:0000313" key="2">
    <source>
        <dbReference type="EMBL" id="GFT29289.1"/>
    </source>
</evidence>
<accession>A0A8X6NT03</accession>
<gene>
    <name evidence="2" type="ORF">NPIL_66941</name>
</gene>
<sequence length="123" mass="14703">MEKRQKLCKESGRRRKRQKYSNASTRFDGKLKLQHFPSKIEVYNVACESAEIEKICSVEAYKTYLELEKLKDFNNYILHACKDVDFVRKIENGFFPHLQMDLKRRLIFEEVLEYFKVMKIAAA</sequence>
<evidence type="ECO:0000313" key="3">
    <source>
        <dbReference type="Proteomes" id="UP000887013"/>
    </source>
</evidence>
<feature type="region of interest" description="Disordered" evidence="1">
    <location>
        <begin position="1"/>
        <end position="23"/>
    </location>
</feature>
<dbReference type="AlphaFoldDB" id="A0A8X6NT03"/>
<organism evidence="2 3">
    <name type="scientific">Nephila pilipes</name>
    <name type="common">Giant wood spider</name>
    <name type="synonym">Nephila maculata</name>
    <dbReference type="NCBI Taxonomy" id="299642"/>
    <lineage>
        <taxon>Eukaryota</taxon>
        <taxon>Metazoa</taxon>
        <taxon>Ecdysozoa</taxon>
        <taxon>Arthropoda</taxon>
        <taxon>Chelicerata</taxon>
        <taxon>Arachnida</taxon>
        <taxon>Araneae</taxon>
        <taxon>Araneomorphae</taxon>
        <taxon>Entelegynae</taxon>
        <taxon>Araneoidea</taxon>
        <taxon>Nephilidae</taxon>
        <taxon>Nephila</taxon>
    </lineage>
</organism>
<protein>
    <submittedName>
        <fullName evidence="2">Uncharacterized protein</fullName>
    </submittedName>
</protein>
<dbReference type="EMBL" id="BMAW01012553">
    <property type="protein sequence ID" value="GFT29289.1"/>
    <property type="molecule type" value="Genomic_DNA"/>
</dbReference>
<dbReference type="Proteomes" id="UP000887013">
    <property type="component" value="Unassembled WGS sequence"/>
</dbReference>
<reference evidence="2" key="1">
    <citation type="submission" date="2020-08" db="EMBL/GenBank/DDBJ databases">
        <title>Multicomponent nature underlies the extraordinary mechanical properties of spider dragline silk.</title>
        <authorList>
            <person name="Kono N."/>
            <person name="Nakamura H."/>
            <person name="Mori M."/>
            <person name="Yoshida Y."/>
            <person name="Ohtoshi R."/>
            <person name="Malay A.D."/>
            <person name="Moran D.A.P."/>
            <person name="Tomita M."/>
            <person name="Numata K."/>
            <person name="Arakawa K."/>
        </authorList>
    </citation>
    <scope>NUCLEOTIDE SEQUENCE</scope>
</reference>